<dbReference type="GO" id="GO:0015562">
    <property type="term" value="F:efflux transmembrane transporter activity"/>
    <property type="evidence" value="ECO:0007669"/>
    <property type="project" value="TreeGrafter"/>
</dbReference>
<dbReference type="PANTHER" id="PTHR30469">
    <property type="entry name" value="MULTIDRUG RESISTANCE PROTEIN MDTA"/>
    <property type="match status" value="1"/>
</dbReference>
<proteinExistence type="inferred from homology"/>
<feature type="domain" description="CusB-like beta-barrel" evidence="3">
    <location>
        <begin position="231"/>
        <end position="302"/>
    </location>
</feature>
<dbReference type="PANTHER" id="PTHR30469:SF15">
    <property type="entry name" value="HLYD FAMILY OF SECRETION PROTEINS"/>
    <property type="match status" value="1"/>
</dbReference>
<reference evidence="5" key="1">
    <citation type="submission" date="2017-03" db="EMBL/GenBank/DDBJ databases">
        <authorList>
            <consortium name="AG Boll"/>
        </authorList>
    </citation>
    <scope>NUCLEOTIDE SEQUENCE [LARGE SCALE GENOMIC DNA]</scope>
    <source>
        <strain evidence="5">Chol</strain>
    </source>
</reference>
<protein>
    <submittedName>
        <fullName evidence="5">Secretion protein HlyD</fullName>
    </submittedName>
</protein>
<dbReference type="Gene3D" id="2.40.50.100">
    <property type="match status" value="1"/>
</dbReference>
<feature type="signal peptide" evidence="2">
    <location>
        <begin position="1"/>
        <end position="31"/>
    </location>
</feature>
<keyword evidence="2" id="KW-0732">Signal</keyword>
<accession>A0A7Z7HSH5</accession>
<evidence type="ECO:0000313" key="6">
    <source>
        <dbReference type="Proteomes" id="UP000242886"/>
    </source>
</evidence>
<gene>
    <name evidence="5" type="ORF">SDENCHOL_20786</name>
</gene>
<dbReference type="InterPro" id="IPR006143">
    <property type="entry name" value="RND_pump_MFP"/>
</dbReference>
<organism evidence="5 6">
    <name type="scientific">Sterolibacterium denitrificans</name>
    <dbReference type="NCBI Taxonomy" id="157592"/>
    <lineage>
        <taxon>Bacteria</taxon>
        <taxon>Pseudomonadati</taxon>
        <taxon>Pseudomonadota</taxon>
        <taxon>Betaproteobacteria</taxon>
        <taxon>Nitrosomonadales</taxon>
        <taxon>Sterolibacteriaceae</taxon>
        <taxon>Sterolibacterium</taxon>
    </lineage>
</organism>
<dbReference type="InterPro" id="IPR058647">
    <property type="entry name" value="BSH_CzcB-like"/>
</dbReference>
<evidence type="ECO:0000259" key="4">
    <source>
        <dbReference type="Pfam" id="PF25973"/>
    </source>
</evidence>
<dbReference type="EMBL" id="LT837803">
    <property type="protein sequence ID" value="SMB29235.1"/>
    <property type="molecule type" value="Genomic_DNA"/>
</dbReference>
<dbReference type="Gene3D" id="1.10.287.470">
    <property type="entry name" value="Helix hairpin bin"/>
    <property type="match status" value="1"/>
</dbReference>
<sequence>MNFVLFGAHAMCARRRIIAGFVGLSAVCLLAACSSGEVADAQTPAAATTAARPALTVTVAVPQQEDWPQQLALDGNVTAWQEAVIGTELGQFRITAVHVQVGDRVRQGQLLASLDDVAVRADYEDAQAMVHELDAYADEAKANAQRAQTLREQGFYSPQTSTQFVTGERASLARVSGARARLEAAEWRLARTQIRATDDGVISARNATVGSLTQPGQELFRLIRGGRIEWQAEVPAQLLHRVQVGQAAEVEGPEGAGQSVRGKVRSIAPSVDPRTRNGIVYVDLPANQAASLRAGMYAHGQIELGRAPALSVPAASVLLREGHAHVFVVGGEPARVSLTRVKTGRRLKDRVEILEGLPAEARVVDSGAGFLADGDVVAVAAATAAPRKSSGPDTDRDAQP</sequence>
<evidence type="ECO:0000256" key="1">
    <source>
        <dbReference type="ARBA" id="ARBA00009477"/>
    </source>
</evidence>
<dbReference type="Gene3D" id="2.40.420.20">
    <property type="match status" value="1"/>
</dbReference>
<feature type="chain" id="PRO_5030630956" evidence="2">
    <location>
        <begin position="32"/>
        <end position="400"/>
    </location>
</feature>
<keyword evidence="6" id="KW-1185">Reference proteome</keyword>
<dbReference type="NCBIfam" id="TIGR01730">
    <property type="entry name" value="RND_mfp"/>
    <property type="match status" value="1"/>
</dbReference>
<dbReference type="Pfam" id="PF25954">
    <property type="entry name" value="Beta-barrel_RND_2"/>
    <property type="match status" value="1"/>
</dbReference>
<dbReference type="RefSeq" id="WP_197706906.1">
    <property type="nucleotide sequence ID" value="NZ_LFZK01000001.1"/>
</dbReference>
<comment type="similarity">
    <text evidence="1">Belongs to the membrane fusion protein (MFP) (TC 8.A.1) family.</text>
</comment>
<name>A0A7Z7HSH5_9PROT</name>
<dbReference type="AlphaFoldDB" id="A0A7Z7HSH5"/>
<dbReference type="GO" id="GO:1990281">
    <property type="term" value="C:efflux pump complex"/>
    <property type="evidence" value="ECO:0007669"/>
    <property type="project" value="TreeGrafter"/>
</dbReference>
<evidence type="ECO:0000256" key="2">
    <source>
        <dbReference type="SAM" id="SignalP"/>
    </source>
</evidence>
<evidence type="ECO:0000259" key="3">
    <source>
        <dbReference type="Pfam" id="PF25954"/>
    </source>
</evidence>
<dbReference type="Proteomes" id="UP000242886">
    <property type="component" value="Chromosome SDENCHOL"/>
</dbReference>
<evidence type="ECO:0000313" key="5">
    <source>
        <dbReference type="EMBL" id="SMB29235.1"/>
    </source>
</evidence>
<dbReference type="Pfam" id="PF25973">
    <property type="entry name" value="BSH_CzcB"/>
    <property type="match status" value="1"/>
</dbReference>
<feature type="domain" description="CzcB-like barrel-sandwich hybrid" evidence="4">
    <location>
        <begin position="94"/>
        <end position="222"/>
    </location>
</feature>
<dbReference type="InterPro" id="IPR058792">
    <property type="entry name" value="Beta-barrel_RND_2"/>
</dbReference>
<dbReference type="Gene3D" id="2.40.30.170">
    <property type="match status" value="1"/>
</dbReference>
<dbReference type="SUPFAM" id="SSF111369">
    <property type="entry name" value="HlyD-like secretion proteins"/>
    <property type="match status" value="1"/>
</dbReference>